<comment type="caution">
    <text evidence="1">The sequence shown here is derived from an EMBL/GenBank/DDBJ whole genome shotgun (WGS) entry which is preliminary data.</text>
</comment>
<name>A0A1C0A611_9FIRM</name>
<proteinExistence type="predicted"/>
<reference evidence="1 2" key="2">
    <citation type="submission" date="2016-08" db="EMBL/GenBank/DDBJ databases">
        <title>Orenia metallireducens sp. nov. strain Z6, a Novel Metal-reducing Firmicute from the Deep Subsurface.</title>
        <authorList>
            <person name="Maxim B.I."/>
            <person name="Kenneth K."/>
            <person name="Flynn T.M."/>
            <person name="Oloughlin E.J."/>
            <person name="Locke R.A."/>
            <person name="Weber J.R."/>
            <person name="Egan S.M."/>
            <person name="Mackie R.I."/>
            <person name="Cann I.K."/>
        </authorList>
    </citation>
    <scope>NUCLEOTIDE SEQUENCE [LARGE SCALE GENOMIC DNA]</scope>
    <source>
        <strain evidence="1 2">Z6</strain>
    </source>
</reference>
<sequence>MNKRINILLVIVMILFIGTQFSFAEGLFDEGDNTVTDWEKSVVEAIGYGVAPDYITNEAQAKIMAREAAITMAQRRLLETVRGVQIDSEQTVKNAQIQSDIINKRVSGVVRGAQIIEEKKVADKVYQVVMQVQFYGKDGIMKAIFPSISKESSKTFNNNDNFDNSNDTSEESANLVDSDYTGVIINTLNIDAKPALAPKIYSEDGSLVYGMSKIQSDGVITQGIVGYNRSLADAKANPRVGKNPLIINAIKVKGRYSTDLILDDKDARSLEQVGGSNGIFNNCKVVIVLN</sequence>
<reference evidence="2" key="1">
    <citation type="submission" date="2016-07" db="EMBL/GenBank/DDBJ databases">
        <authorList>
            <person name="Florea S."/>
            <person name="Webb J.S."/>
            <person name="Jaromczyk J."/>
            <person name="Schardl C.L."/>
        </authorList>
    </citation>
    <scope>NUCLEOTIDE SEQUENCE [LARGE SCALE GENOMIC DNA]</scope>
    <source>
        <strain evidence="2">Z6</strain>
    </source>
</reference>
<gene>
    <name evidence="1" type="ORF">U472_14535</name>
</gene>
<dbReference type="AlphaFoldDB" id="A0A1C0A611"/>
<protein>
    <recommendedName>
        <fullName evidence="3">LPP20 lipoprotein</fullName>
    </recommendedName>
</protein>
<dbReference type="OrthoDB" id="9813452at2"/>
<dbReference type="EMBL" id="LWDV01000010">
    <property type="protein sequence ID" value="OCL25549.1"/>
    <property type="molecule type" value="Genomic_DNA"/>
</dbReference>
<evidence type="ECO:0000313" key="2">
    <source>
        <dbReference type="Proteomes" id="UP000093514"/>
    </source>
</evidence>
<accession>A0A1C0A611</accession>
<evidence type="ECO:0008006" key="3">
    <source>
        <dbReference type="Google" id="ProtNLM"/>
    </source>
</evidence>
<dbReference type="RefSeq" id="WP_068719461.1">
    <property type="nucleotide sequence ID" value="NZ_LWDV01000010.1"/>
</dbReference>
<keyword evidence="2" id="KW-1185">Reference proteome</keyword>
<dbReference type="Proteomes" id="UP000093514">
    <property type="component" value="Unassembled WGS sequence"/>
</dbReference>
<organism evidence="1 2">
    <name type="scientific">Orenia metallireducens</name>
    <dbReference type="NCBI Taxonomy" id="1413210"/>
    <lineage>
        <taxon>Bacteria</taxon>
        <taxon>Bacillati</taxon>
        <taxon>Bacillota</taxon>
        <taxon>Clostridia</taxon>
        <taxon>Halanaerobiales</taxon>
        <taxon>Halobacteroidaceae</taxon>
        <taxon>Orenia</taxon>
    </lineage>
</organism>
<evidence type="ECO:0000313" key="1">
    <source>
        <dbReference type="EMBL" id="OCL25549.1"/>
    </source>
</evidence>